<dbReference type="AlphaFoldDB" id="A0AA38IGM0"/>
<dbReference type="InterPro" id="IPR029063">
    <property type="entry name" value="SAM-dependent_MTases_sf"/>
</dbReference>
<dbReference type="PANTHER" id="PTHR43861">
    <property type="entry name" value="TRANS-ACONITATE 2-METHYLTRANSFERASE-RELATED"/>
    <property type="match status" value="1"/>
</dbReference>
<sequence>MAGFDAHIYSNNNDIQKFDANDILNSCLSFTEWSPSETIMDVGTGDGTVLFDVLLPKIPPDFKKLVALDINPDMLLLAESKSRQNEKIEFVCLDIATKNLPPRFHSDFDHIFSFYCLHWVAEQRRAFENMYSMLKPGGRLLVTLVVDDVLSDVYDKLAENEKFSSVISGFKHNIFPYRNCENSVETVTQLLNTVGFVGVKCEESKRVFVHKSFAQFEKWALGINPFMKTIPQEDLELYKEEFRAELKNVVKATNGMEVGEEIFDFYPVLVVFASKPLPNQQIK</sequence>
<feature type="domain" description="Methyltransferase type 12" evidence="1">
    <location>
        <begin position="40"/>
        <end position="140"/>
    </location>
</feature>
<dbReference type="InterPro" id="IPR013217">
    <property type="entry name" value="Methyltransf_12"/>
</dbReference>
<gene>
    <name evidence="2" type="ORF">Zmor_009346</name>
</gene>
<dbReference type="CDD" id="cd02440">
    <property type="entry name" value="AdoMet_MTases"/>
    <property type="match status" value="1"/>
</dbReference>
<dbReference type="EMBL" id="JALNTZ010000003">
    <property type="protein sequence ID" value="KAJ3657553.1"/>
    <property type="molecule type" value="Genomic_DNA"/>
</dbReference>
<protein>
    <recommendedName>
        <fullName evidence="1">Methyltransferase type 12 domain-containing protein</fullName>
    </recommendedName>
</protein>
<name>A0AA38IGM0_9CUCU</name>
<evidence type="ECO:0000313" key="2">
    <source>
        <dbReference type="EMBL" id="KAJ3657553.1"/>
    </source>
</evidence>
<dbReference type="PANTHER" id="PTHR43861:SF1">
    <property type="entry name" value="TRANS-ACONITATE 2-METHYLTRANSFERASE"/>
    <property type="match status" value="1"/>
</dbReference>
<dbReference type="Proteomes" id="UP001168821">
    <property type="component" value="Unassembled WGS sequence"/>
</dbReference>
<proteinExistence type="predicted"/>
<accession>A0AA38IGM0</accession>
<dbReference type="SUPFAM" id="SSF53335">
    <property type="entry name" value="S-adenosyl-L-methionine-dependent methyltransferases"/>
    <property type="match status" value="1"/>
</dbReference>
<evidence type="ECO:0000313" key="3">
    <source>
        <dbReference type="Proteomes" id="UP001168821"/>
    </source>
</evidence>
<dbReference type="Gene3D" id="3.40.50.150">
    <property type="entry name" value="Vaccinia Virus protein VP39"/>
    <property type="match status" value="1"/>
</dbReference>
<organism evidence="2 3">
    <name type="scientific">Zophobas morio</name>
    <dbReference type="NCBI Taxonomy" id="2755281"/>
    <lineage>
        <taxon>Eukaryota</taxon>
        <taxon>Metazoa</taxon>
        <taxon>Ecdysozoa</taxon>
        <taxon>Arthropoda</taxon>
        <taxon>Hexapoda</taxon>
        <taxon>Insecta</taxon>
        <taxon>Pterygota</taxon>
        <taxon>Neoptera</taxon>
        <taxon>Endopterygota</taxon>
        <taxon>Coleoptera</taxon>
        <taxon>Polyphaga</taxon>
        <taxon>Cucujiformia</taxon>
        <taxon>Tenebrionidae</taxon>
        <taxon>Zophobas</taxon>
    </lineage>
</organism>
<keyword evidence="3" id="KW-1185">Reference proteome</keyword>
<reference evidence="2" key="1">
    <citation type="journal article" date="2023" name="G3 (Bethesda)">
        <title>Whole genome assemblies of Zophobas morio and Tenebrio molitor.</title>
        <authorList>
            <person name="Kaur S."/>
            <person name="Stinson S.A."/>
            <person name="diCenzo G.C."/>
        </authorList>
    </citation>
    <scope>NUCLEOTIDE SEQUENCE</scope>
    <source>
        <strain evidence="2">QUZm001</strain>
    </source>
</reference>
<dbReference type="Pfam" id="PF08242">
    <property type="entry name" value="Methyltransf_12"/>
    <property type="match status" value="1"/>
</dbReference>
<comment type="caution">
    <text evidence="2">The sequence shown here is derived from an EMBL/GenBank/DDBJ whole genome shotgun (WGS) entry which is preliminary data.</text>
</comment>
<evidence type="ECO:0000259" key="1">
    <source>
        <dbReference type="Pfam" id="PF08242"/>
    </source>
</evidence>